<evidence type="ECO:0000256" key="1">
    <source>
        <dbReference type="SAM" id="MobiDB-lite"/>
    </source>
</evidence>
<evidence type="ECO:0000313" key="5">
    <source>
        <dbReference type="Proteomes" id="UP000663829"/>
    </source>
</evidence>
<feature type="compositionally biased region" description="Low complexity" evidence="1">
    <location>
        <begin position="133"/>
        <end position="159"/>
    </location>
</feature>
<dbReference type="AlphaFoldDB" id="A0A814FCN3"/>
<reference evidence="3" key="1">
    <citation type="submission" date="2021-02" db="EMBL/GenBank/DDBJ databases">
        <authorList>
            <person name="Nowell W R."/>
        </authorList>
    </citation>
    <scope>NUCLEOTIDE SEQUENCE</scope>
</reference>
<feature type="non-terminal residue" evidence="3">
    <location>
        <position position="1"/>
    </location>
</feature>
<dbReference type="OrthoDB" id="1881at2759"/>
<evidence type="ECO:0000313" key="3">
    <source>
        <dbReference type="EMBL" id="CAF0981456.1"/>
    </source>
</evidence>
<feature type="compositionally biased region" description="Low complexity" evidence="1">
    <location>
        <begin position="68"/>
        <end position="82"/>
    </location>
</feature>
<protein>
    <recommendedName>
        <fullName evidence="2">CBM21 domain-containing protein</fullName>
    </recommendedName>
</protein>
<dbReference type="EMBL" id="CAJOBC010002836">
    <property type="protein sequence ID" value="CAF3754007.1"/>
    <property type="molecule type" value="Genomic_DNA"/>
</dbReference>
<organism evidence="3 5">
    <name type="scientific">Didymodactylos carnosus</name>
    <dbReference type="NCBI Taxonomy" id="1234261"/>
    <lineage>
        <taxon>Eukaryota</taxon>
        <taxon>Metazoa</taxon>
        <taxon>Spiralia</taxon>
        <taxon>Gnathifera</taxon>
        <taxon>Rotifera</taxon>
        <taxon>Eurotatoria</taxon>
        <taxon>Bdelloidea</taxon>
        <taxon>Philodinida</taxon>
        <taxon>Philodinidae</taxon>
        <taxon>Didymodactylos</taxon>
    </lineage>
</organism>
<dbReference type="Proteomes" id="UP000681722">
    <property type="component" value="Unassembled WGS sequence"/>
</dbReference>
<evidence type="ECO:0000259" key="2">
    <source>
        <dbReference type="PROSITE" id="PS51159"/>
    </source>
</evidence>
<dbReference type="EMBL" id="CAJNOQ010002836">
    <property type="protein sequence ID" value="CAF0981456.1"/>
    <property type="molecule type" value="Genomic_DNA"/>
</dbReference>
<comment type="caution">
    <text evidence="3">The sequence shown here is derived from an EMBL/GenBank/DDBJ whole genome shotgun (WGS) entry which is preliminary data.</text>
</comment>
<sequence>IYFVVHFGACFRIMDNSDSTKSHYNLRALLSTRKKCFDFLQNNQILASNNNAIGIATGLSKSSEKDCSNTSKHSSSSSLPKKLNIISQDNNASDLSVAPSQKIHIYADFLHTTSSLPSTFSSSIRSYFDTSHETGSNSGHESSNTSSSGISSRTSNNSNKSEDSDLSEIDFSIGFTDGEDNIPNLDDINAEDEEQILQKNADTLTIIGNENSNNRCIEDFDDLLNKYDPDNEDDEDSSSSGKQTTGFLNSLSSSTNTLYAEHFSLFTEGEDQEANGLCRSNSLKIIQPIDKKFSEKAPKKVVRFADVMGLDLESIRYMTPPGTSVTLLITDCIKTRLEQLKLIRTSLKSSNSDPNLITINNNNKSDLYLVSEPFFSPTNIVQQVYERQVVLECLYIKDISAYGTVRVNNCSFNKKVFVRSTIDQWETYNDIQAMYNLHNSNDNTDSFTFELTIPDKLLKDDTLAQQNTTIFFAVYYQVMGKEYWDNNFGSNYFLNILKR</sequence>
<dbReference type="GO" id="GO:0008157">
    <property type="term" value="F:protein phosphatase 1 binding"/>
    <property type="evidence" value="ECO:0007669"/>
    <property type="project" value="TreeGrafter"/>
</dbReference>
<feature type="region of interest" description="Disordered" evidence="1">
    <location>
        <begin position="61"/>
        <end position="82"/>
    </location>
</feature>
<dbReference type="GO" id="GO:0005979">
    <property type="term" value="P:regulation of glycogen biosynthetic process"/>
    <property type="evidence" value="ECO:0007669"/>
    <property type="project" value="TreeGrafter"/>
</dbReference>
<dbReference type="Pfam" id="PF03370">
    <property type="entry name" value="CBM_21"/>
    <property type="match status" value="1"/>
</dbReference>
<dbReference type="InterPro" id="IPR050782">
    <property type="entry name" value="PP1_regulatory_subunit_3"/>
</dbReference>
<feature type="domain" description="CBM21" evidence="2">
    <location>
        <begin position="381"/>
        <end position="495"/>
    </location>
</feature>
<dbReference type="Proteomes" id="UP000663829">
    <property type="component" value="Unassembled WGS sequence"/>
</dbReference>
<name>A0A814FCN3_9BILA</name>
<gene>
    <name evidence="3" type="ORF">GPM918_LOCUS12771</name>
    <name evidence="4" type="ORF">SRO942_LOCUS12771</name>
</gene>
<accession>A0A814FCN3</accession>
<dbReference type="GO" id="GO:0000164">
    <property type="term" value="C:protein phosphatase type 1 complex"/>
    <property type="evidence" value="ECO:0007669"/>
    <property type="project" value="TreeGrafter"/>
</dbReference>
<proteinExistence type="predicted"/>
<dbReference type="PANTHER" id="PTHR12307">
    <property type="entry name" value="PROTEIN PHOSPHATASE 1 REGULATORY SUBUNIT"/>
    <property type="match status" value="1"/>
</dbReference>
<dbReference type="Gene3D" id="2.60.40.2440">
    <property type="entry name" value="Carbohydrate binding type-21 domain"/>
    <property type="match status" value="1"/>
</dbReference>
<dbReference type="GO" id="GO:2001069">
    <property type="term" value="F:glycogen binding"/>
    <property type="evidence" value="ECO:0007669"/>
    <property type="project" value="TreeGrafter"/>
</dbReference>
<dbReference type="PANTHER" id="PTHR12307:SF36">
    <property type="entry name" value="GLYCOGEN-BINDING SUBUNIT 76A"/>
    <property type="match status" value="1"/>
</dbReference>
<feature type="region of interest" description="Disordered" evidence="1">
    <location>
        <begin position="130"/>
        <end position="166"/>
    </location>
</feature>
<keyword evidence="5" id="KW-1185">Reference proteome</keyword>
<dbReference type="PROSITE" id="PS51159">
    <property type="entry name" value="CBM21"/>
    <property type="match status" value="1"/>
</dbReference>
<feature type="region of interest" description="Disordered" evidence="1">
    <location>
        <begin position="226"/>
        <end position="247"/>
    </location>
</feature>
<evidence type="ECO:0000313" key="4">
    <source>
        <dbReference type="EMBL" id="CAF3754007.1"/>
    </source>
</evidence>
<dbReference type="InterPro" id="IPR005036">
    <property type="entry name" value="CBM21_dom"/>
</dbReference>
<dbReference type="InterPro" id="IPR038175">
    <property type="entry name" value="CBM21_dom_sf"/>
</dbReference>